<sequence>MARRTSFSMTNILRKETRKTSIDKQNKITNSLHGAHHRPSRVLPTLAQSFSSMDSQNGNADFDSKLKYLDSYKNLEKITEMRIHHQQPQTPISTYLSKLSKQRLVPLPMGLIKKQGVCEKLDSSNLSMGNHYAEAMAEGLKSLKVRKVILKNNGISDQAACKLVKNLDPRYSVELNIGENYIGQLTIQSICEINSNPLSKLQTLNLESNNLFDKNISILAGSLTVYDKIRDLSLSRNKISEEGAIALANYIKYTSTLQKLDLSWNNIRGLGGKLICKALCENESIRVLDLSWNSLASPNEENCPKALAEMFKMNSKIVHLDISNNMLGMNDCKELRTGFLENHTILGLHIEGNHAEIDGKGYLMVTEAANTYNSLNNSRIMHRTKGLKRKNKNCWICQKWNEIEFKWRNGKSGPYGEEPIMVHLNFEGFEGCELREQNDSYYRLARMCPPGPIYFYFTLKGNFCISAEYTQINKVVTYADSKYEMCNVYENTPSPSMLWIELTPKCRPREVSFHKEEIPPWDFGKSVFKDYISDSTELLNECFIEDMERSKIKELTGKEYDYLLEYLRQYFPAIKETYKFLAAKAWLDWDNWLEILIDFITLSNMIGKNDLKVYDIENIVKTFRYWNSTTEIYFARYQFLELIVRISIMKYYRNRKVQKISQSVKFLFKNFFSVFDKQSSNDFRIEKLYTKPIDKILYRHYSTLVKLYYYFSHDNHLAFEGFYKMMLAVTNDFNIIQTSFIMSKETSVTYSYYNDSLKIVEFFEALVRVVDSIKQVTNNLTRLDLFLEETIEMMLEPLLLNFGHTVQ</sequence>
<dbReference type="PROSITE" id="PS51450">
    <property type="entry name" value="LRR"/>
    <property type="match status" value="1"/>
</dbReference>
<organism evidence="2 3">
    <name type="scientific">Stentor coeruleus</name>
    <dbReference type="NCBI Taxonomy" id="5963"/>
    <lineage>
        <taxon>Eukaryota</taxon>
        <taxon>Sar</taxon>
        <taxon>Alveolata</taxon>
        <taxon>Ciliophora</taxon>
        <taxon>Postciliodesmatophora</taxon>
        <taxon>Heterotrichea</taxon>
        <taxon>Heterotrichida</taxon>
        <taxon>Stentoridae</taxon>
        <taxon>Stentor</taxon>
    </lineage>
</organism>
<reference evidence="2 3" key="1">
    <citation type="submission" date="2016-11" db="EMBL/GenBank/DDBJ databases">
        <title>The macronuclear genome of Stentor coeruleus: a giant cell with tiny introns.</title>
        <authorList>
            <person name="Slabodnick M."/>
            <person name="Ruby J.G."/>
            <person name="Reiff S.B."/>
            <person name="Swart E.C."/>
            <person name="Gosai S."/>
            <person name="Prabakaran S."/>
            <person name="Witkowska E."/>
            <person name="Larue G.E."/>
            <person name="Fisher S."/>
            <person name="Freeman R.M."/>
            <person name="Gunawardena J."/>
            <person name="Chu W."/>
            <person name="Stover N.A."/>
            <person name="Gregory B.D."/>
            <person name="Nowacki M."/>
            <person name="Derisi J."/>
            <person name="Roy S.W."/>
            <person name="Marshall W.F."/>
            <person name="Sood P."/>
        </authorList>
    </citation>
    <scope>NUCLEOTIDE SEQUENCE [LARGE SCALE GENOMIC DNA]</scope>
    <source>
        <strain evidence="2">WM001</strain>
    </source>
</reference>
<protein>
    <submittedName>
        <fullName evidence="2">Uncharacterized protein</fullName>
    </submittedName>
</protein>
<feature type="region of interest" description="Disordered" evidence="1">
    <location>
        <begin position="1"/>
        <end position="40"/>
    </location>
</feature>
<feature type="compositionally biased region" description="Basic and acidic residues" evidence="1">
    <location>
        <begin position="13"/>
        <end position="26"/>
    </location>
</feature>
<dbReference type="SUPFAM" id="SSF52047">
    <property type="entry name" value="RNI-like"/>
    <property type="match status" value="1"/>
</dbReference>
<dbReference type="OrthoDB" id="120976at2759"/>
<dbReference type="PANTHER" id="PTHR24114">
    <property type="entry name" value="LEUCINE RICH REPEAT FAMILY PROTEIN"/>
    <property type="match status" value="1"/>
</dbReference>
<evidence type="ECO:0000313" key="3">
    <source>
        <dbReference type="Proteomes" id="UP000187209"/>
    </source>
</evidence>
<dbReference type="InterPro" id="IPR032675">
    <property type="entry name" value="LRR_dom_sf"/>
</dbReference>
<dbReference type="EMBL" id="MPUH01000673">
    <property type="protein sequence ID" value="OMJ75715.1"/>
    <property type="molecule type" value="Genomic_DNA"/>
</dbReference>
<dbReference type="Gene3D" id="3.80.10.10">
    <property type="entry name" value="Ribonuclease Inhibitor"/>
    <property type="match status" value="1"/>
</dbReference>
<gene>
    <name evidence="2" type="ORF">SteCoe_25090</name>
</gene>
<name>A0A1R2BGF4_9CILI</name>
<comment type="caution">
    <text evidence="2">The sequence shown here is derived from an EMBL/GenBank/DDBJ whole genome shotgun (WGS) entry which is preliminary data.</text>
</comment>
<dbReference type="InterPro" id="IPR052394">
    <property type="entry name" value="LRR-containing"/>
</dbReference>
<proteinExistence type="predicted"/>
<dbReference type="Pfam" id="PF13516">
    <property type="entry name" value="LRR_6"/>
    <property type="match status" value="2"/>
</dbReference>
<dbReference type="PANTHER" id="PTHR24114:SF2">
    <property type="entry name" value="F-BOX DOMAIN-CONTAINING PROTEIN-RELATED"/>
    <property type="match status" value="1"/>
</dbReference>
<evidence type="ECO:0000313" key="2">
    <source>
        <dbReference type="EMBL" id="OMJ75715.1"/>
    </source>
</evidence>
<accession>A0A1R2BGF4</accession>
<evidence type="ECO:0000256" key="1">
    <source>
        <dbReference type="SAM" id="MobiDB-lite"/>
    </source>
</evidence>
<keyword evidence="3" id="KW-1185">Reference proteome</keyword>
<feature type="compositionally biased region" description="Polar residues" evidence="1">
    <location>
        <begin position="1"/>
        <end position="11"/>
    </location>
</feature>
<dbReference type="InterPro" id="IPR001611">
    <property type="entry name" value="Leu-rich_rpt"/>
</dbReference>
<dbReference type="SMART" id="SM00368">
    <property type="entry name" value="LRR_RI"/>
    <property type="match status" value="4"/>
</dbReference>
<dbReference type="AlphaFoldDB" id="A0A1R2BGF4"/>
<dbReference type="Proteomes" id="UP000187209">
    <property type="component" value="Unassembled WGS sequence"/>
</dbReference>